<keyword evidence="13" id="KW-0068">Autocatalytic cleavage</keyword>
<evidence type="ECO:0000256" key="1">
    <source>
        <dbReference type="ARBA" id="ARBA00001946"/>
    </source>
</evidence>
<evidence type="ECO:0000256" key="20">
    <source>
        <dbReference type="ARBA" id="ARBA00023586"/>
    </source>
</evidence>
<evidence type="ECO:0000259" key="22">
    <source>
        <dbReference type="PROSITE" id="PS51771"/>
    </source>
</evidence>
<keyword evidence="19" id="KW-1035">Host cytoplasm</keyword>
<keyword evidence="21" id="KW-0175">Coiled coil</keyword>
<keyword evidence="24" id="KW-1185">Reference proteome</keyword>
<evidence type="ECO:0000256" key="2">
    <source>
        <dbReference type="ARBA" id="ARBA00004165"/>
    </source>
</evidence>
<evidence type="ECO:0000256" key="7">
    <source>
        <dbReference type="ARBA" id="ARBA00022670"/>
    </source>
</evidence>
<proteinExistence type="predicted"/>
<dbReference type="Gene3D" id="3.40.50.11050">
    <property type="match status" value="1"/>
</dbReference>
<evidence type="ECO:0000256" key="19">
    <source>
        <dbReference type="ARBA" id="ARBA00023200"/>
    </source>
</evidence>
<feature type="domain" description="Peptidase C80" evidence="22">
    <location>
        <begin position="376"/>
        <end position="412"/>
    </location>
</feature>
<feature type="coiled-coil region" evidence="21">
    <location>
        <begin position="198"/>
        <end position="225"/>
    </location>
</feature>
<keyword evidence="7" id="KW-0645">Protease</keyword>
<evidence type="ECO:0000256" key="9">
    <source>
        <dbReference type="ARBA" id="ARBA00022723"/>
    </source>
</evidence>
<keyword evidence="12" id="KW-0788">Thiol protease</keyword>
<sequence>MPNQNVMQQTQSFISQPEIFSRTHVVSSDAMTQNGMLPNRGTVVFDLIPGGLVVRPRTDGTGTPSYFLGYNRISEQGTHPEYVDIPKHPAGGGFVFTGSLSGCSVIVTELDDHTYRVFHDARPNSSTLHQRVVMAVDYLDYRLPNDQTGYASVFMHYNEGQWRLVMQRQHLTSNPNGPQLILREGPVENVLTVASPGLHVSDTKLQALESDRANLQQRLLDEAGRYGINVEGVRDGVYEGGGDSSSNPALQKWDQLRAELKNKVHELIGPMKQQLDTRRQARKLASGAVARRLDEQILTQSRAIDYVEKPFLVLLSESNTADRAWLRRQIQAHDGQLAVVDVSNGRLAGGEAAFTWTTASKSPKSVSSEEVSRSVARTVDEDFNYRKQLIVQLNGDDTSFNAAKNLFLKHPQ</sequence>
<dbReference type="PROSITE" id="PS51771">
    <property type="entry name" value="CGT_MARTX_CPD"/>
    <property type="match status" value="1"/>
</dbReference>
<evidence type="ECO:0000256" key="16">
    <source>
        <dbReference type="ARBA" id="ARBA00023026"/>
    </source>
</evidence>
<dbReference type="InterPro" id="IPR020974">
    <property type="entry name" value="CPD_dom"/>
</dbReference>
<name>A0ABV0HBE5_9NEIS</name>
<dbReference type="EMBL" id="JBDQQU010000367">
    <property type="protein sequence ID" value="MEO3957395.1"/>
    <property type="molecule type" value="Genomic_DNA"/>
</dbReference>
<gene>
    <name evidence="23" type="ORF">ABH309_23405</name>
</gene>
<evidence type="ECO:0000313" key="24">
    <source>
        <dbReference type="Proteomes" id="UP001438292"/>
    </source>
</evidence>
<keyword evidence="15" id="KW-1043">Host membrane</keyword>
<accession>A0ABV0HBE5</accession>
<evidence type="ECO:0000256" key="13">
    <source>
        <dbReference type="ARBA" id="ARBA00022813"/>
    </source>
</evidence>
<dbReference type="InterPro" id="IPR038383">
    <property type="entry name" value="CPD_dom_sf"/>
</dbReference>
<keyword evidence="11" id="KW-0378">Hydrolase</keyword>
<comment type="cofactor">
    <cofactor evidence="1">
        <name>Mg(2+)</name>
        <dbReference type="ChEBI" id="CHEBI:18420"/>
    </cofactor>
</comment>
<evidence type="ECO:0000256" key="10">
    <source>
        <dbReference type="ARBA" id="ARBA00022737"/>
    </source>
</evidence>
<feature type="non-terminal residue" evidence="23">
    <location>
        <position position="412"/>
    </location>
</feature>
<keyword evidence="17" id="KW-0446">Lipid-binding</keyword>
<comment type="subcellular location">
    <subcellularLocation>
        <location evidence="2">Host cell membrane</location>
    </subcellularLocation>
    <subcellularLocation>
        <location evidence="20">Host cytoplasm</location>
        <location evidence="20">Host cytosol</location>
    </subcellularLocation>
    <subcellularLocation>
        <location evidence="3">Secreted</location>
    </subcellularLocation>
</comment>
<keyword evidence="6" id="KW-0800">Toxin</keyword>
<organism evidence="23 24">
    <name type="scientific">Chromobacterium piscinae</name>
    <dbReference type="NCBI Taxonomy" id="686831"/>
    <lineage>
        <taxon>Bacteria</taxon>
        <taxon>Pseudomonadati</taxon>
        <taxon>Pseudomonadota</taxon>
        <taxon>Betaproteobacteria</taxon>
        <taxon>Neisseriales</taxon>
        <taxon>Chromobacteriaceae</taxon>
        <taxon>Chromobacterium</taxon>
    </lineage>
</organism>
<keyword evidence="9" id="KW-0479">Metal-binding</keyword>
<evidence type="ECO:0000313" key="23">
    <source>
        <dbReference type="EMBL" id="MEO3957395.1"/>
    </source>
</evidence>
<keyword evidence="16" id="KW-0843">Virulence</keyword>
<evidence type="ECO:0000256" key="6">
    <source>
        <dbReference type="ARBA" id="ARBA00022656"/>
    </source>
</evidence>
<reference evidence="23 24" key="1">
    <citation type="submission" date="2024-05" db="EMBL/GenBank/DDBJ databases">
        <authorList>
            <person name="De Oliveira J.P."/>
            <person name="Noriler S.A."/>
            <person name="De Oliveira A.G."/>
            <person name="Sipoli D.S."/>
        </authorList>
    </citation>
    <scope>NUCLEOTIDE SEQUENCE [LARGE SCALE GENOMIC DNA]</scope>
    <source>
        <strain evidence="23 24">LABIM186</strain>
    </source>
</reference>
<evidence type="ECO:0000256" key="8">
    <source>
        <dbReference type="ARBA" id="ARBA00022679"/>
    </source>
</evidence>
<dbReference type="Proteomes" id="UP001438292">
    <property type="component" value="Unassembled WGS sequence"/>
</dbReference>
<evidence type="ECO:0000256" key="4">
    <source>
        <dbReference type="ARBA" id="ARBA00022511"/>
    </source>
</evidence>
<keyword evidence="14" id="KW-0460">Magnesium</keyword>
<comment type="caution">
    <text evidence="23">The sequence shown here is derived from an EMBL/GenBank/DDBJ whole genome shotgun (WGS) entry which is preliminary data.</text>
</comment>
<evidence type="ECO:0000256" key="14">
    <source>
        <dbReference type="ARBA" id="ARBA00022842"/>
    </source>
</evidence>
<evidence type="ECO:0000256" key="21">
    <source>
        <dbReference type="SAM" id="Coils"/>
    </source>
</evidence>
<evidence type="ECO:0000256" key="17">
    <source>
        <dbReference type="ARBA" id="ARBA00023121"/>
    </source>
</evidence>
<keyword evidence="4" id="KW-1032">Host cell membrane</keyword>
<evidence type="ECO:0000256" key="15">
    <source>
        <dbReference type="ARBA" id="ARBA00022870"/>
    </source>
</evidence>
<evidence type="ECO:0000256" key="12">
    <source>
        <dbReference type="ARBA" id="ARBA00022807"/>
    </source>
</evidence>
<keyword evidence="10" id="KW-0677">Repeat</keyword>
<evidence type="ECO:0000256" key="5">
    <source>
        <dbReference type="ARBA" id="ARBA00022525"/>
    </source>
</evidence>
<evidence type="ECO:0000256" key="18">
    <source>
        <dbReference type="ARBA" id="ARBA00023136"/>
    </source>
</evidence>
<evidence type="ECO:0000256" key="3">
    <source>
        <dbReference type="ARBA" id="ARBA00004613"/>
    </source>
</evidence>
<keyword evidence="18" id="KW-0472">Membrane</keyword>
<keyword evidence="8" id="KW-0808">Transferase</keyword>
<protein>
    <recommendedName>
        <fullName evidence="22">Peptidase C80 domain-containing protein</fullName>
    </recommendedName>
</protein>
<keyword evidence="5" id="KW-0964">Secreted</keyword>
<evidence type="ECO:0000256" key="11">
    <source>
        <dbReference type="ARBA" id="ARBA00022801"/>
    </source>
</evidence>